<dbReference type="EMBL" id="JACIEV010000008">
    <property type="protein sequence ID" value="MBB4154901.1"/>
    <property type="molecule type" value="Genomic_DNA"/>
</dbReference>
<dbReference type="AlphaFoldDB" id="A0A840FDN4"/>
<protein>
    <submittedName>
        <fullName evidence="2">Uncharacterized protein</fullName>
    </submittedName>
</protein>
<dbReference type="Proteomes" id="UP000529795">
    <property type="component" value="Unassembled WGS sequence"/>
</dbReference>
<name>A0A840FDN4_9SPHN</name>
<organism evidence="2 3">
    <name type="scientific">Sphingomonas jinjuensis</name>
    <dbReference type="NCBI Taxonomy" id="535907"/>
    <lineage>
        <taxon>Bacteria</taxon>
        <taxon>Pseudomonadati</taxon>
        <taxon>Pseudomonadota</taxon>
        <taxon>Alphaproteobacteria</taxon>
        <taxon>Sphingomonadales</taxon>
        <taxon>Sphingomonadaceae</taxon>
        <taxon>Sphingomonas</taxon>
    </lineage>
</organism>
<accession>A0A840FDN4</accession>
<comment type="caution">
    <text evidence="2">The sequence shown here is derived from an EMBL/GenBank/DDBJ whole genome shotgun (WGS) entry which is preliminary data.</text>
</comment>
<keyword evidence="1" id="KW-0732">Signal</keyword>
<reference evidence="2 3" key="1">
    <citation type="submission" date="2020-08" db="EMBL/GenBank/DDBJ databases">
        <title>Genomic Encyclopedia of Type Strains, Phase IV (KMG-IV): sequencing the most valuable type-strain genomes for metagenomic binning, comparative biology and taxonomic classification.</title>
        <authorList>
            <person name="Goeker M."/>
        </authorList>
    </citation>
    <scope>NUCLEOTIDE SEQUENCE [LARGE SCALE GENOMIC DNA]</scope>
    <source>
        <strain evidence="2 3">YC6723</strain>
    </source>
</reference>
<gene>
    <name evidence="2" type="ORF">GGQ80_002817</name>
</gene>
<evidence type="ECO:0000313" key="3">
    <source>
        <dbReference type="Proteomes" id="UP000529795"/>
    </source>
</evidence>
<feature type="chain" id="PRO_5032783077" evidence="1">
    <location>
        <begin position="18"/>
        <end position="116"/>
    </location>
</feature>
<evidence type="ECO:0000313" key="2">
    <source>
        <dbReference type="EMBL" id="MBB4154901.1"/>
    </source>
</evidence>
<proteinExistence type="predicted"/>
<feature type="signal peptide" evidence="1">
    <location>
        <begin position="1"/>
        <end position="17"/>
    </location>
</feature>
<evidence type="ECO:0000256" key="1">
    <source>
        <dbReference type="SAM" id="SignalP"/>
    </source>
</evidence>
<dbReference type="RefSeq" id="WP_183985865.1">
    <property type="nucleotide sequence ID" value="NZ_JACIEV010000008.1"/>
</dbReference>
<keyword evidence="3" id="KW-1185">Reference proteome</keyword>
<sequence length="116" mass="12841">MKWMVLGLAALATGASAQTQVTPRSVETAFGLAAPFNGGQYRNEPAISPFAFPLLRSDDTPTTIRQRAQRAEMVLNRYPELRAQLAQMPDGAAAATIASLERKVRWELIREREAQR</sequence>